<dbReference type="Gene3D" id="1.20.58.200">
    <property type="entry name" value="Translin, domain 2"/>
    <property type="match status" value="1"/>
</dbReference>
<dbReference type="EMBL" id="CP046234">
    <property type="protein sequence ID" value="WFD46739.1"/>
    <property type="molecule type" value="Genomic_DNA"/>
</dbReference>
<evidence type="ECO:0000256" key="3">
    <source>
        <dbReference type="ARBA" id="ARBA00005902"/>
    </source>
</evidence>
<protein>
    <recommendedName>
        <fullName evidence="8">Translin</fullName>
    </recommendedName>
</protein>
<evidence type="ECO:0000256" key="4">
    <source>
        <dbReference type="ARBA" id="ARBA00022490"/>
    </source>
</evidence>
<dbReference type="PANTHER" id="PTHR10741">
    <property type="entry name" value="TRANSLIN AND TRANSLIN ASSOCIATED PROTEIN X"/>
    <property type="match status" value="1"/>
</dbReference>
<evidence type="ECO:0000313" key="7">
    <source>
        <dbReference type="Proteomes" id="UP000818624"/>
    </source>
</evidence>
<dbReference type="Pfam" id="PF01997">
    <property type="entry name" value="Translin"/>
    <property type="match status" value="1"/>
</dbReference>
<evidence type="ECO:0000256" key="2">
    <source>
        <dbReference type="ARBA" id="ARBA00004496"/>
    </source>
</evidence>
<gene>
    <name evidence="6" type="ORF">GLX27_001378</name>
</gene>
<dbReference type="InterPro" id="IPR016069">
    <property type="entry name" value="Translin_C"/>
</dbReference>
<dbReference type="InterPro" id="IPR002848">
    <property type="entry name" value="Translin_fam"/>
</dbReference>
<dbReference type="CDD" id="cd14820">
    <property type="entry name" value="TRAX"/>
    <property type="match status" value="1"/>
</dbReference>
<comment type="similarity">
    <text evidence="3">Belongs to the translin family.</text>
</comment>
<sequence>MVVMQPTLTEVFGAYRDEIDAFNDKRERLIKTSRDVTLLSKKLIFHLHRFSVAAGWPAAARDTKNAKLFDDAHTKLQEVYTILRTCAEAEQLHSDTRKPSPTMLRFERFIGASLEEMIEAAIFLYFLQHDALMPLDAIQAPLRSDAHPLLLYITPERYLLGLSDLTGELMRFAINSVGSPDAPAILERVVGMQRAIYDALEPLAPFQNEIRKKQQVSLTSLRKVEDAAYTLRVRSSEYSDPAMVQEMVRRALQSTEPEES</sequence>
<dbReference type="InterPro" id="IPR016068">
    <property type="entry name" value="Translin_N"/>
</dbReference>
<evidence type="ECO:0008006" key="8">
    <source>
        <dbReference type="Google" id="ProtNLM"/>
    </source>
</evidence>
<evidence type="ECO:0000256" key="5">
    <source>
        <dbReference type="ARBA" id="ARBA00023242"/>
    </source>
</evidence>
<name>A0ABY8EMK1_MALFU</name>
<evidence type="ECO:0000313" key="6">
    <source>
        <dbReference type="EMBL" id="WFD46739.1"/>
    </source>
</evidence>
<accession>A0ABY8EMK1</accession>
<evidence type="ECO:0000256" key="1">
    <source>
        <dbReference type="ARBA" id="ARBA00004123"/>
    </source>
</evidence>
<proteinExistence type="inferred from homology"/>
<keyword evidence="7" id="KW-1185">Reference proteome</keyword>
<dbReference type="Proteomes" id="UP000818624">
    <property type="component" value="Chromosome 1"/>
</dbReference>
<keyword evidence="5" id="KW-0539">Nucleus</keyword>
<organism evidence="6 7">
    <name type="scientific">Malassezia furfur</name>
    <name type="common">Pityriasis versicolor infection agent</name>
    <name type="synonym">Pityrosporum furfur</name>
    <dbReference type="NCBI Taxonomy" id="55194"/>
    <lineage>
        <taxon>Eukaryota</taxon>
        <taxon>Fungi</taxon>
        <taxon>Dikarya</taxon>
        <taxon>Basidiomycota</taxon>
        <taxon>Ustilaginomycotina</taxon>
        <taxon>Malasseziomycetes</taxon>
        <taxon>Malasseziales</taxon>
        <taxon>Malasseziaceae</taxon>
        <taxon>Malassezia</taxon>
    </lineage>
</organism>
<dbReference type="Gene3D" id="1.20.58.190">
    <property type="entry name" value="Translin, domain 1"/>
    <property type="match status" value="1"/>
</dbReference>
<dbReference type="InterPro" id="IPR036081">
    <property type="entry name" value="Translin_sf"/>
</dbReference>
<dbReference type="SUPFAM" id="SSF74784">
    <property type="entry name" value="Translin"/>
    <property type="match status" value="1"/>
</dbReference>
<keyword evidence="4" id="KW-0963">Cytoplasm</keyword>
<reference evidence="6 7" key="1">
    <citation type="journal article" date="2020" name="Elife">
        <title>Loss of centromere function drives karyotype evolution in closely related Malassezia species.</title>
        <authorList>
            <person name="Sankaranarayanan S.R."/>
            <person name="Ianiri G."/>
            <person name="Coelho M.A."/>
            <person name="Reza M.H."/>
            <person name="Thimmappa B.C."/>
            <person name="Ganguly P."/>
            <person name="Vadnala R.N."/>
            <person name="Sun S."/>
            <person name="Siddharthan R."/>
            <person name="Tellgren-Roth C."/>
            <person name="Dawson T.L."/>
            <person name="Heitman J."/>
            <person name="Sanyal K."/>
        </authorList>
    </citation>
    <scope>NUCLEOTIDE SEQUENCE [LARGE SCALE GENOMIC DNA]</scope>
    <source>
        <strain evidence="6">CBS14141</strain>
    </source>
</reference>
<comment type="subcellular location">
    <subcellularLocation>
        <location evidence="2">Cytoplasm</location>
    </subcellularLocation>
    <subcellularLocation>
        <location evidence="1">Nucleus</location>
    </subcellularLocation>
</comment>